<proteinExistence type="predicted"/>
<keyword evidence="4" id="KW-1185">Reference proteome</keyword>
<organism evidence="3 4">
    <name type="scientific">Nyctereutes procyonoides</name>
    <name type="common">Raccoon dog</name>
    <name type="synonym">Canis procyonoides</name>
    <dbReference type="NCBI Taxonomy" id="34880"/>
    <lineage>
        <taxon>Eukaryota</taxon>
        <taxon>Metazoa</taxon>
        <taxon>Chordata</taxon>
        <taxon>Craniata</taxon>
        <taxon>Vertebrata</taxon>
        <taxon>Euteleostomi</taxon>
        <taxon>Mammalia</taxon>
        <taxon>Eutheria</taxon>
        <taxon>Laurasiatheria</taxon>
        <taxon>Carnivora</taxon>
        <taxon>Caniformia</taxon>
        <taxon>Canidae</taxon>
        <taxon>Nyctereutes</taxon>
    </lineage>
</organism>
<dbReference type="AlphaFoldDB" id="A0A811YEP3"/>
<keyword evidence="2" id="KW-0812">Transmembrane</keyword>
<protein>
    <submittedName>
        <fullName evidence="3">(raccoon dog) hypothetical protein</fullName>
    </submittedName>
</protein>
<dbReference type="Proteomes" id="UP000645828">
    <property type="component" value="Unassembled WGS sequence"/>
</dbReference>
<sequence length="1020" mass="115100">MSTGCYSVCWRLGAPSGADVMTVRRPAQSSHSLSETLSSRLADKVKVEGPKAGEDPRRLPFRSPIPFPETYQDSPPRRSFLESLNNLMLESEVDCFQQNMFSSNMIISDPASDLSIKEANKAGKRQLSGVQNPCPPARGGARHKPLSIKDKISEWEGKRELPTPTPAPGRKADGPEDYLTSCVMGRRSSDVVRAWVTEVQDGTRPETESKENERNKGVVKVGGQDAEPRQDLSQPAGQLAPGLGRGREPRLGKQRFPNDSLSVLRQVKKLEQALKDGSAGLDPQLPGTCYSPHCLPDKAEEGPALPENHGGRRGSEFRSHHWDLEAREPTSEAAEERKGSCWRPCDQSLEGMDRGSENSSTKPFINPLPKPRRTFKHDGEGDKDGNPGISFPKDRRHLPPLPSLPPPPLPSSPPPSSVNRRLWTGRPKPSADHRKSYEFEDLLQSSSENSRVDWYAQTKLGLTRTLSEENVYEDIVDPPMKENPYEDVELHGRCLGKKCVLNFPASPTSSIPDTPSKSSKHNISKETRALNDTLDQIDFTDIYRTLHPNSTEYTFFSSAHGTFSRIDHILGHKSGLNRYQKIGIWLTAVRDIHDDDVPKMTKENTRNPSKTDFKNSEPRCPSKDEWIKKMWFMYTMEYYSAIRNNKYPPFASTWMELEGIMLSEKERQIPFCREPDVRLSPRTPESWLEPKADTQPLSHPSLTLSFIPGDGGSLWKGMTAEGGKGGRRKEGGRGGKDECDYALQEIGGIGKSEASLGSLIVMEDFLEVGGKLVIIFHSIWCVNIFLNFNRVWFQSLFLCLGFTHIIFLIEIYLTDNIASLQTEDYPAPNAVFSLIIYPLCCHHHYNVCCLLHLMHILFSSYNAKIFLEYTVVNNMVLRFYDLRILNVAKLFLIRERNKVISKNSRAKKNFNQAPPPEDQLEGPVILPRVPIQLVFGHSALSKMTRRKTSLQKKESETALSPTELQNLDYTSIWTRVRSDPVIDTWMTAEHRAHFLWVIMENKMKQGITANYKTAMQFRAK</sequence>
<dbReference type="SUPFAM" id="SSF56219">
    <property type="entry name" value="DNase I-like"/>
    <property type="match status" value="1"/>
</dbReference>
<feature type="compositionally biased region" description="Pro residues" evidence="1">
    <location>
        <begin position="399"/>
        <end position="416"/>
    </location>
</feature>
<feature type="compositionally biased region" description="Basic and acidic residues" evidence="1">
    <location>
        <begin position="41"/>
        <end position="58"/>
    </location>
</feature>
<dbReference type="InterPro" id="IPR036691">
    <property type="entry name" value="Endo/exonu/phosph_ase_sf"/>
</dbReference>
<feature type="compositionally biased region" description="Basic and acidic residues" evidence="1">
    <location>
        <begin position="147"/>
        <end position="161"/>
    </location>
</feature>
<feature type="region of interest" description="Disordered" evidence="1">
    <location>
        <begin position="292"/>
        <end position="435"/>
    </location>
</feature>
<gene>
    <name evidence="3" type="ORF">NYPRO_LOCUS5646</name>
</gene>
<evidence type="ECO:0000256" key="2">
    <source>
        <dbReference type="SAM" id="Phobius"/>
    </source>
</evidence>
<feature type="region of interest" description="Disordered" evidence="1">
    <location>
        <begin position="124"/>
        <end position="176"/>
    </location>
</feature>
<dbReference type="Gene3D" id="3.60.10.10">
    <property type="entry name" value="Endonuclease/exonuclease/phosphatase"/>
    <property type="match status" value="1"/>
</dbReference>
<keyword evidence="2" id="KW-1133">Transmembrane helix</keyword>
<feature type="transmembrane region" description="Helical" evidence="2">
    <location>
        <begin position="791"/>
        <end position="813"/>
    </location>
</feature>
<feature type="compositionally biased region" description="Basic and acidic residues" evidence="1">
    <location>
        <begin position="201"/>
        <end position="216"/>
    </location>
</feature>
<keyword evidence="2" id="KW-0472">Membrane</keyword>
<feature type="region of interest" description="Disordered" evidence="1">
    <location>
        <begin position="26"/>
        <end position="77"/>
    </location>
</feature>
<comment type="caution">
    <text evidence="3">The sequence shown here is derived from an EMBL/GenBank/DDBJ whole genome shotgun (WGS) entry which is preliminary data.</text>
</comment>
<evidence type="ECO:0000256" key="1">
    <source>
        <dbReference type="SAM" id="MobiDB-lite"/>
    </source>
</evidence>
<evidence type="ECO:0000313" key="4">
    <source>
        <dbReference type="Proteomes" id="UP000645828"/>
    </source>
</evidence>
<feature type="compositionally biased region" description="Basic and acidic residues" evidence="1">
    <location>
        <begin position="309"/>
        <end position="339"/>
    </location>
</feature>
<feature type="region of interest" description="Disordered" evidence="1">
    <location>
        <begin position="198"/>
        <end position="262"/>
    </location>
</feature>
<feature type="compositionally biased region" description="Basic and acidic residues" evidence="1">
    <location>
        <begin position="376"/>
        <end position="385"/>
    </location>
</feature>
<dbReference type="EMBL" id="CAJHUB010000669">
    <property type="protein sequence ID" value="CAD7672851.1"/>
    <property type="molecule type" value="Genomic_DNA"/>
</dbReference>
<reference evidence="3" key="1">
    <citation type="submission" date="2020-12" db="EMBL/GenBank/DDBJ databases">
        <authorList>
            <consortium name="Molecular Ecology Group"/>
        </authorList>
    </citation>
    <scope>NUCLEOTIDE SEQUENCE</scope>
    <source>
        <strain evidence="3">TBG_1078</strain>
    </source>
</reference>
<evidence type="ECO:0000313" key="3">
    <source>
        <dbReference type="EMBL" id="CAD7672851.1"/>
    </source>
</evidence>
<feature type="region of interest" description="Disordered" evidence="1">
    <location>
        <begin position="598"/>
        <end position="618"/>
    </location>
</feature>
<accession>A0A811YEP3</accession>
<feature type="compositionally biased region" description="Low complexity" evidence="1">
    <location>
        <begin position="29"/>
        <end position="40"/>
    </location>
</feature>
<name>A0A811YEP3_NYCPR</name>